<accession>D9S0R0</accession>
<dbReference type="KEGG" id="toc:Toce_0292"/>
<dbReference type="SUPFAM" id="SSF52540">
    <property type="entry name" value="P-loop containing nucleoside triphosphate hydrolases"/>
    <property type="match status" value="1"/>
</dbReference>
<dbReference type="PROSITE" id="PS00676">
    <property type="entry name" value="SIGMA54_INTERACT_2"/>
    <property type="match status" value="1"/>
</dbReference>
<dbReference type="InterPro" id="IPR036634">
    <property type="entry name" value="PRD_sf"/>
</dbReference>
<evidence type="ECO:0000259" key="7">
    <source>
        <dbReference type="PROSITE" id="PS51372"/>
    </source>
</evidence>
<dbReference type="InterPro" id="IPR033887">
    <property type="entry name" value="PTS_IIA_man"/>
</dbReference>
<dbReference type="SUPFAM" id="SSF63520">
    <property type="entry name" value="PTS-regulatory domain, PRD"/>
    <property type="match status" value="2"/>
</dbReference>
<dbReference type="Gene3D" id="3.40.50.300">
    <property type="entry name" value="P-loop containing nucleotide triphosphate hydrolases"/>
    <property type="match status" value="1"/>
</dbReference>
<dbReference type="InterPro" id="IPR002078">
    <property type="entry name" value="Sigma_54_int"/>
</dbReference>
<dbReference type="SMART" id="SM00382">
    <property type="entry name" value="AAA"/>
    <property type="match status" value="1"/>
</dbReference>
<dbReference type="PROSITE" id="PS50045">
    <property type="entry name" value="SIGMA54_INTERACT_4"/>
    <property type="match status" value="1"/>
</dbReference>
<dbReference type="Pfam" id="PF00874">
    <property type="entry name" value="PRD"/>
    <property type="match status" value="2"/>
</dbReference>
<dbReference type="InterPro" id="IPR004701">
    <property type="entry name" value="PTS_EIIA_man-typ"/>
</dbReference>
<evidence type="ECO:0000259" key="5">
    <source>
        <dbReference type="PROSITE" id="PS50045"/>
    </source>
</evidence>
<dbReference type="RefSeq" id="WP_013275125.1">
    <property type="nucleotide sequence ID" value="NC_014377.1"/>
</dbReference>
<dbReference type="PROSITE" id="PS51372">
    <property type="entry name" value="PRD_2"/>
    <property type="match status" value="2"/>
</dbReference>
<dbReference type="InterPro" id="IPR036662">
    <property type="entry name" value="PTS_EIIA_man-typ_sf"/>
</dbReference>
<proteinExistence type="predicted"/>
<dbReference type="EMBL" id="CP002131">
    <property type="protein sequence ID" value="ADL07074.1"/>
    <property type="molecule type" value="Genomic_DNA"/>
</dbReference>
<dbReference type="InterPro" id="IPR011608">
    <property type="entry name" value="PRD"/>
</dbReference>
<dbReference type="GO" id="GO:0016020">
    <property type="term" value="C:membrane"/>
    <property type="evidence" value="ECO:0007669"/>
    <property type="project" value="InterPro"/>
</dbReference>
<dbReference type="GO" id="GO:0009401">
    <property type="term" value="P:phosphoenolpyruvate-dependent sugar phosphotransferase system"/>
    <property type="evidence" value="ECO:0007669"/>
    <property type="project" value="InterPro"/>
</dbReference>
<dbReference type="eggNOG" id="COG1221">
    <property type="taxonomic scope" value="Bacteria"/>
</dbReference>
<feature type="domain" description="PRD" evidence="7">
    <location>
        <begin position="776"/>
        <end position="878"/>
    </location>
</feature>
<dbReference type="SUPFAM" id="SSF53062">
    <property type="entry name" value="PTS system fructose IIA component-like"/>
    <property type="match status" value="1"/>
</dbReference>
<dbReference type="PANTHER" id="PTHR32071">
    <property type="entry name" value="TRANSCRIPTIONAL REGULATORY PROTEIN"/>
    <property type="match status" value="1"/>
</dbReference>
<dbReference type="GO" id="GO:0016301">
    <property type="term" value="F:kinase activity"/>
    <property type="evidence" value="ECO:0007669"/>
    <property type="project" value="UniProtKB-KW"/>
</dbReference>
<evidence type="ECO:0000256" key="1">
    <source>
        <dbReference type="ARBA" id="ARBA00022679"/>
    </source>
</evidence>
<dbReference type="PANTHER" id="PTHR32071:SF38">
    <property type="entry name" value="PSP OPERON TRANSCRIPTIONAL ACTIVATOR"/>
    <property type="match status" value="1"/>
</dbReference>
<evidence type="ECO:0000256" key="2">
    <source>
        <dbReference type="ARBA" id="ARBA00022741"/>
    </source>
</evidence>
<name>D9S0R0_THEOJ</name>
<dbReference type="STRING" id="555079.Toce_0292"/>
<gene>
    <name evidence="8" type="ordered locus">Toce_0292</name>
</gene>
<dbReference type="InterPro" id="IPR025943">
    <property type="entry name" value="Sigma_54_int_dom_ATP-bd_2"/>
</dbReference>
<dbReference type="GO" id="GO:0006355">
    <property type="term" value="P:regulation of DNA-templated transcription"/>
    <property type="evidence" value="ECO:0007669"/>
    <property type="project" value="InterPro"/>
</dbReference>
<dbReference type="CDD" id="cd00009">
    <property type="entry name" value="AAA"/>
    <property type="match status" value="1"/>
</dbReference>
<dbReference type="Gene3D" id="1.10.1790.10">
    <property type="entry name" value="PRD domain"/>
    <property type="match status" value="2"/>
</dbReference>
<dbReference type="AlphaFoldDB" id="D9S0R0"/>
<sequence length="878" mass="100040">MPHLSKFYEVRLLSDVDIKLNRKDKVYKKLKELTESLTLNDLNVDRKFGFEAGFIGKKIGINRNNTSKELNRLVREGKAVKIKGKPVLYLDKNCLETRWKLKITDHAIKDYETFKKLFLNSLEPTQNFEMISNSAPYRSILDRLIGADESLKAQIEQAKAAILYPPHGLHTLIVGPTGVGKTTFAEAMYRYAVEMGKIPATAPFVVFNCADYAENPQLLLSQLFGYVRGAFTGADREKKGLVEQADGGILFLDEVHRLPPEGQEMMFLLMDKGIYRRLGESENTRQARVLIIAATTEDPKSALLHTFLRRIPVVIMLPGLEERSLRERMAFVCRFFREESARIKVPLKVSKEVLKAFLLYDCPGNIGQLKSDIQLICARAFLDYMTFKKDEVEVKLSHLSRRVREGFFKIGEKRGEIAQKFNLGVGEDVVFDGKDENMWDNLEGTVFIDEYKTADDFYEVIESSWNEFSRKGLSERKIREMVDRQIEEYFDGIFSRIKLKGPVVDRDALAKIVSPRILKTVEDTLTDMREALGGAFSQKFIYSVALHVSILLERLRVGTVISHPDKKSIAREHPLEYELARKVKAKLEERLFIEIPEDEIAFLAMLIYAAKVKKEQGNIGVLVISHGRAAASTMAQVANELLGVNHARALDMPLEEKVETVLEKAVEEVKRIDRGKGVLILVDMGSLAAFSEIITERTGIPTRTVEMVSTPMVIEATRKALLPDMTLDMLAEDVRCMSPYIGKGQHEIRSATYGEYKGGYFRGILIDILGKTLTFLNPQKACDNLYEVLKKVLHKFDRKIDDDIYVKFLFHCSCMIERIIRGEPLPYKNLKAIKKSRSGIFDVLKTQFELIEETFGIQIPDTEFAYIVEMLDTHFDTL</sequence>
<keyword evidence="4" id="KW-0067">ATP-binding</keyword>
<dbReference type="PROSITE" id="PS51096">
    <property type="entry name" value="PTS_EIIA_TYPE_4"/>
    <property type="match status" value="1"/>
</dbReference>
<keyword evidence="1" id="KW-0808">Transferase</keyword>
<feature type="domain" description="PRD" evidence="7">
    <location>
        <begin position="512"/>
        <end position="617"/>
    </location>
</feature>
<dbReference type="GO" id="GO:0005524">
    <property type="term" value="F:ATP binding"/>
    <property type="evidence" value="ECO:0007669"/>
    <property type="project" value="UniProtKB-KW"/>
</dbReference>
<keyword evidence="3" id="KW-0418">Kinase</keyword>
<dbReference type="Gene3D" id="3.40.50.510">
    <property type="entry name" value="Phosphotransferase system, mannose-type IIA component"/>
    <property type="match status" value="1"/>
</dbReference>
<evidence type="ECO:0000256" key="3">
    <source>
        <dbReference type="ARBA" id="ARBA00022777"/>
    </source>
</evidence>
<keyword evidence="2" id="KW-0547">Nucleotide-binding</keyword>
<dbReference type="InterPro" id="IPR027417">
    <property type="entry name" value="P-loop_NTPase"/>
</dbReference>
<reference evidence="8 9" key="1">
    <citation type="journal article" date="2010" name="Stand. Genomic Sci.">
        <title>Complete genome sequence of Thermosediminibacter oceani type strain (JW/IW-1228P).</title>
        <authorList>
            <person name="Pitluck S."/>
            <person name="Yasawong M."/>
            <person name="Munk C."/>
            <person name="Nolan M."/>
            <person name="Lapidus A."/>
            <person name="Lucas S."/>
            <person name="Glavina Del Rio T."/>
            <person name="Tice H."/>
            <person name="Cheng J.F."/>
            <person name="Bruce D."/>
            <person name="Detter C."/>
            <person name="Tapia R."/>
            <person name="Han C."/>
            <person name="Goodwin L."/>
            <person name="Liolios K."/>
            <person name="Ivanova N."/>
            <person name="Mavromatis K."/>
            <person name="Mikhailova N."/>
            <person name="Pati A."/>
            <person name="Chen A."/>
            <person name="Palaniappan K."/>
            <person name="Land M."/>
            <person name="Hauser L."/>
            <person name="Chang Y.J."/>
            <person name="Jeffries C.D."/>
            <person name="Rohde M."/>
            <person name="Spring S."/>
            <person name="Sikorski J."/>
            <person name="Goker M."/>
            <person name="Woyke T."/>
            <person name="Bristow J."/>
            <person name="Eisen J.A."/>
            <person name="Markowitz V."/>
            <person name="Hugenholtz P."/>
            <person name="Kyrpides N.C."/>
            <person name="Klenk H.P."/>
        </authorList>
    </citation>
    <scope>NUCLEOTIDE SEQUENCE [LARGE SCALE GENOMIC DNA]</scope>
    <source>
        <strain evidence="9">ATCC BAA-1034 / DSM 16646 / JW/IW-1228P</strain>
    </source>
</reference>
<protein>
    <submittedName>
        <fullName evidence="8">PTS system transcriptional activator</fullName>
    </submittedName>
</protein>
<dbReference type="Proteomes" id="UP000000272">
    <property type="component" value="Chromosome"/>
</dbReference>
<feature type="domain" description="Sigma-54 factor interaction" evidence="5">
    <location>
        <begin position="144"/>
        <end position="378"/>
    </location>
</feature>
<dbReference type="Pfam" id="PF03610">
    <property type="entry name" value="EIIA-man"/>
    <property type="match status" value="1"/>
</dbReference>
<keyword evidence="9" id="KW-1185">Reference proteome</keyword>
<dbReference type="Pfam" id="PF00158">
    <property type="entry name" value="Sigma54_activat"/>
    <property type="match status" value="1"/>
</dbReference>
<evidence type="ECO:0000256" key="4">
    <source>
        <dbReference type="ARBA" id="ARBA00022840"/>
    </source>
</evidence>
<evidence type="ECO:0000313" key="8">
    <source>
        <dbReference type="EMBL" id="ADL07074.1"/>
    </source>
</evidence>
<organism evidence="8 9">
    <name type="scientific">Thermosediminibacter oceani (strain ATCC BAA-1034 / DSM 16646 / JW/IW-1228P)</name>
    <dbReference type="NCBI Taxonomy" id="555079"/>
    <lineage>
        <taxon>Bacteria</taxon>
        <taxon>Bacillati</taxon>
        <taxon>Bacillota</taxon>
        <taxon>Clostridia</taxon>
        <taxon>Thermosediminibacterales</taxon>
        <taxon>Thermosediminibacteraceae</taxon>
        <taxon>Thermosediminibacter</taxon>
    </lineage>
</organism>
<evidence type="ECO:0000313" key="9">
    <source>
        <dbReference type="Proteomes" id="UP000000272"/>
    </source>
</evidence>
<dbReference type="eggNOG" id="COG3933">
    <property type="taxonomic scope" value="Bacteria"/>
</dbReference>
<evidence type="ECO:0000259" key="6">
    <source>
        <dbReference type="PROSITE" id="PS51096"/>
    </source>
</evidence>
<dbReference type="HOGENOM" id="CLU_014204_1_1_9"/>
<dbReference type="CDD" id="cd00006">
    <property type="entry name" value="PTS_IIA_man"/>
    <property type="match status" value="1"/>
</dbReference>
<feature type="domain" description="PTS EIIA type-4" evidence="6">
    <location>
        <begin position="618"/>
        <end position="748"/>
    </location>
</feature>
<dbReference type="OrthoDB" id="9765164at2"/>
<dbReference type="InterPro" id="IPR003593">
    <property type="entry name" value="AAA+_ATPase"/>
</dbReference>